<dbReference type="AlphaFoldDB" id="F7NHX1"/>
<evidence type="ECO:0000259" key="6">
    <source>
        <dbReference type="Pfam" id="PF02749"/>
    </source>
</evidence>
<dbReference type="PANTHER" id="PTHR32179:SF3">
    <property type="entry name" value="NICOTINATE-NUCLEOTIDE PYROPHOSPHORYLASE [CARBOXYLATING]"/>
    <property type="match status" value="1"/>
</dbReference>
<name>F7NHX1_9FIRM</name>
<dbReference type="Proteomes" id="UP000003240">
    <property type="component" value="Unassembled WGS sequence"/>
</dbReference>
<dbReference type="SUPFAM" id="SSF51690">
    <property type="entry name" value="Nicotinate/Quinolinate PRTase C-terminal domain-like"/>
    <property type="match status" value="1"/>
</dbReference>
<evidence type="ECO:0000313" key="7">
    <source>
        <dbReference type="EMBL" id="EGO64350.1"/>
    </source>
</evidence>
<sequence length="272" mass="29159">MNQPKDLRDDIFATVQHREFTANVTVWDAGVICGMRCVRETLESLGAVIRHMENDGAALAAGDLVLSFTATPKVIAQAEDMVLGYIAKPSGIATAARRAVDLAQGRLKVVSGAWKKMPREFKGLLREAITAGGAAVRITDQPFVYLDKNYVRILGGVGPTLAAVSGLNSMVKAIQLRGEIEDIAAETRAALAGNARILMVDTGSRTDLATVVQTVRDLGAREKVSIAFAGQVKIADIPDMLRLDVDILDVGTQIIDAPLLDLKLDVVCTHRD</sequence>
<dbReference type="Pfam" id="PF02749">
    <property type="entry name" value="QRPTase_N"/>
    <property type="match status" value="1"/>
</dbReference>
<dbReference type="InterPro" id="IPR036068">
    <property type="entry name" value="Nicotinate_pribotase-like_C"/>
</dbReference>
<dbReference type="eggNOG" id="COG0157">
    <property type="taxonomic scope" value="Bacteria"/>
</dbReference>
<dbReference type="SUPFAM" id="SSF54675">
    <property type="entry name" value="Nicotinate/Quinolinate PRTase N-terminal domain-like"/>
    <property type="match status" value="1"/>
</dbReference>
<keyword evidence="2" id="KW-0328">Glycosyltransferase</keyword>
<dbReference type="InterPro" id="IPR013785">
    <property type="entry name" value="Aldolase_TIM"/>
</dbReference>
<dbReference type="STRING" id="1009370.ALO_08345"/>
<keyword evidence="8" id="KW-1185">Reference proteome</keyword>
<comment type="catalytic activity">
    <reaction evidence="4">
        <text>nicotinate beta-D-ribonucleotide + CO2 + diphosphate = quinolinate + 5-phospho-alpha-D-ribose 1-diphosphate + 2 H(+)</text>
        <dbReference type="Rhea" id="RHEA:12733"/>
        <dbReference type="ChEBI" id="CHEBI:15378"/>
        <dbReference type="ChEBI" id="CHEBI:16526"/>
        <dbReference type="ChEBI" id="CHEBI:29959"/>
        <dbReference type="ChEBI" id="CHEBI:33019"/>
        <dbReference type="ChEBI" id="CHEBI:57502"/>
        <dbReference type="ChEBI" id="CHEBI:58017"/>
        <dbReference type="EC" id="2.4.2.19"/>
    </reaction>
</comment>
<proteinExistence type="inferred from homology"/>
<feature type="domain" description="Quinolinate phosphoribosyl transferase N-terminal" evidence="6">
    <location>
        <begin position="16"/>
        <end position="90"/>
    </location>
</feature>
<dbReference type="PANTHER" id="PTHR32179">
    <property type="entry name" value="NICOTINATE-NUCLEOTIDE PYROPHOSPHORYLASE [CARBOXYLATING]"/>
    <property type="match status" value="1"/>
</dbReference>
<reference evidence="7 8" key="1">
    <citation type="journal article" date="2011" name="EMBO J.">
        <title>Structural diversity of bacterial flagellar motors.</title>
        <authorList>
            <person name="Chen S."/>
            <person name="Beeby M."/>
            <person name="Murphy G.E."/>
            <person name="Leadbetter J.R."/>
            <person name="Hendrixson D.R."/>
            <person name="Briegel A."/>
            <person name="Li Z."/>
            <person name="Shi J."/>
            <person name="Tocheva E.I."/>
            <person name="Muller A."/>
            <person name="Dobro M.J."/>
            <person name="Jensen G.J."/>
        </authorList>
    </citation>
    <scope>NUCLEOTIDE SEQUENCE [LARGE SCALE GENOMIC DNA]</scope>
    <source>
        <strain evidence="7 8">DSM 6540</strain>
    </source>
</reference>
<accession>F7NHX1</accession>
<organism evidence="7 8">
    <name type="scientific">Acetonema longum DSM 6540</name>
    <dbReference type="NCBI Taxonomy" id="1009370"/>
    <lineage>
        <taxon>Bacteria</taxon>
        <taxon>Bacillati</taxon>
        <taxon>Bacillota</taxon>
        <taxon>Negativicutes</taxon>
        <taxon>Acetonemataceae</taxon>
        <taxon>Acetonema</taxon>
    </lineage>
</organism>
<dbReference type="Pfam" id="PF01729">
    <property type="entry name" value="QRPTase_C"/>
    <property type="match status" value="1"/>
</dbReference>
<protein>
    <submittedName>
        <fullName evidence="7">Nicotinate-nucleotide pyrophosphorylase</fullName>
    </submittedName>
</protein>
<dbReference type="GO" id="GO:0005737">
    <property type="term" value="C:cytoplasm"/>
    <property type="evidence" value="ECO:0007669"/>
    <property type="project" value="TreeGrafter"/>
</dbReference>
<dbReference type="InterPro" id="IPR037128">
    <property type="entry name" value="Quinolinate_PRibosylTase_N_sf"/>
</dbReference>
<comment type="similarity">
    <text evidence="1">Belongs to the NadC/ModD family.</text>
</comment>
<gene>
    <name evidence="7" type="ORF">ALO_08345</name>
</gene>
<evidence type="ECO:0000256" key="1">
    <source>
        <dbReference type="ARBA" id="ARBA00009400"/>
    </source>
</evidence>
<evidence type="ECO:0000259" key="5">
    <source>
        <dbReference type="Pfam" id="PF01729"/>
    </source>
</evidence>
<dbReference type="GO" id="GO:0034213">
    <property type="term" value="P:quinolinate catabolic process"/>
    <property type="evidence" value="ECO:0007669"/>
    <property type="project" value="TreeGrafter"/>
</dbReference>
<dbReference type="RefSeq" id="WP_004094569.1">
    <property type="nucleotide sequence ID" value="NZ_AFGF01000060.1"/>
</dbReference>
<keyword evidence="3" id="KW-0808">Transferase</keyword>
<dbReference type="Gene3D" id="3.90.1170.20">
    <property type="entry name" value="Quinolinate phosphoribosyl transferase, N-terminal domain"/>
    <property type="match status" value="1"/>
</dbReference>
<dbReference type="Gene3D" id="3.20.20.70">
    <property type="entry name" value="Aldolase class I"/>
    <property type="match status" value="1"/>
</dbReference>
<evidence type="ECO:0000256" key="4">
    <source>
        <dbReference type="ARBA" id="ARBA00047445"/>
    </source>
</evidence>
<dbReference type="InterPro" id="IPR027277">
    <property type="entry name" value="NadC/ModD"/>
</dbReference>
<dbReference type="EMBL" id="AFGF01000060">
    <property type="protein sequence ID" value="EGO64350.1"/>
    <property type="molecule type" value="Genomic_DNA"/>
</dbReference>
<dbReference type="GO" id="GO:0009435">
    <property type="term" value="P:NAD+ biosynthetic process"/>
    <property type="evidence" value="ECO:0007669"/>
    <property type="project" value="InterPro"/>
</dbReference>
<evidence type="ECO:0000256" key="3">
    <source>
        <dbReference type="ARBA" id="ARBA00022679"/>
    </source>
</evidence>
<comment type="caution">
    <text evidence="7">The sequence shown here is derived from an EMBL/GenBank/DDBJ whole genome shotgun (WGS) entry which is preliminary data.</text>
</comment>
<evidence type="ECO:0000313" key="8">
    <source>
        <dbReference type="Proteomes" id="UP000003240"/>
    </source>
</evidence>
<evidence type="ECO:0000256" key="2">
    <source>
        <dbReference type="ARBA" id="ARBA00022676"/>
    </source>
</evidence>
<feature type="domain" description="Quinolinate phosphoribosyl transferase C-terminal" evidence="5">
    <location>
        <begin position="92"/>
        <end position="265"/>
    </location>
</feature>
<dbReference type="InterPro" id="IPR002638">
    <property type="entry name" value="Quinolinate_PRibosylTrfase_C"/>
</dbReference>
<dbReference type="InterPro" id="IPR022412">
    <property type="entry name" value="Quinolinate_PRibosylTrfase_N"/>
</dbReference>
<dbReference type="GO" id="GO:0004514">
    <property type="term" value="F:nicotinate-nucleotide diphosphorylase (carboxylating) activity"/>
    <property type="evidence" value="ECO:0007669"/>
    <property type="project" value="UniProtKB-EC"/>
</dbReference>